<dbReference type="Pfam" id="PF00210">
    <property type="entry name" value="Ferritin"/>
    <property type="match status" value="1"/>
</dbReference>
<evidence type="ECO:0000256" key="2">
    <source>
        <dbReference type="ARBA" id="ARBA00022434"/>
    </source>
</evidence>
<dbReference type="GO" id="GO:0006826">
    <property type="term" value="P:iron ion transport"/>
    <property type="evidence" value="ECO:0007669"/>
    <property type="project" value="InterPro"/>
</dbReference>
<dbReference type="InterPro" id="IPR001519">
    <property type="entry name" value="Ferritin"/>
</dbReference>
<evidence type="ECO:0000256" key="7">
    <source>
        <dbReference type="PIRSR" id="PIRSR601519-1"/>
    </source>
</evidence>
<dbReference type="InterPro" id="IPR041719">
    <property type="entry name" value="Ferritin_prok"/>
</dbReference>
<comment type="function">
    <text evidence="6">May alleviate iron toxicity in the presence of oxygen.</text>
</comment>
<evidence type="ECO:0000256" key="1">
    <source>
        <dbReference type="ARBA" id="ARBA00006950"/>
    </source>
</evidence>
<feature type="domain" description="Ferritin-like diiron" evidence="9">
    <location>
        <begin position="1"/>
        <end position="145"/>
    </location>
</feature>
<dbReference type="STRING" id="760192.Halhy_4175"/>
<dbReference type="KEGG" id="hhy:Halhy_4175"/>
<dbReference type="eggNOG" id="COG1528">
    <property type="taxonomic scope" value="Bacteria"/>
</dbReference>
<dbReference type="InterPro" id="IPR012347">
    <property type="entry name" value="Ferritin-like"/>
</dbReference>
<dbReference type="CDD" id="cd01055">
    <property type="entry name" value="Nonheme_Ferritin"/>
    <property type="match status" value="1"/>
</dbReference>
<dbReference type="GO" id="GO:0008199">
    <property type="term" value="F:ferric iron binding"/>
    <property type="evidence" value="ECO:0007669"/>
    <property type="project" value="InterPro"/>
</dbReference>
<comment type="subcellular location">
    <subcellularLocation>
        <location evidence="8">Cytoplasm</location>
    </subcellularLocation>
</comment>
<evidence type="ECO:0000256" key="6">
    <source>
        <dbReference type="ARBA" id="ARBA00054546"/>
    </source>
</evidence>
<feature type="binding site" evidence="7">
    <location>
        <position position="127"/>
    </location>
    <ligand>
        <name>Fe cation</name>
        <dbReference type="ChEBI" id="CHEBI:24875"/>
        <label>1</label>
    </ligand>
</feature>
<keyword evidence="5 7" id="KW-0408">Iron</keyword>
<dbReference type="GO" id="GO:0006879">
    <property type="term" value="P:intracellular iron ion homeostasis"/>
    <property type="evidence" value="ECO:0007669"/>
    <property type="project" value="UniProtKB-KW"/>
</dbReference>
<dbReference type="GO" id="GO:0004322">
    <property type="term" value="F:ferroxidase activity"/>
    <property type="evidence" value="ECO:0007669"/>
    <property type="project" value="TreeGrafter"/>
</dbReference>
<dbReference type="EMBL" id="CP002691">
    <property type="protein sequence ID" value="AEE52021.1"/>
    <property type="molecule type" value="Genomic_DNA"/>
</dbReference>
<keyword evidence="3 7" id="KW-0479">Metal-binding</keyword>
<dbReference type="GO" id="GO:0008198">
    <property type="term" value="F:ferrous iron binding"/>
    <property type="evidence" value="ECO:0007669"/>
    <property type="project" value="TreeGrafter"/>
</dbReference>
<feature type="binding site" evidence="7">
    <location>
        <position position="94"/>
    </location>
    <ligand>
        <name>Fe cation</name>
        <dbReference type="ChEBI" id="CHEBI:24875"/>
        <label>1</label>
    </ligand>
</feature>
<evidence type="ECO:0000256" key="5">
    <source>
        <dbReference type="ARBA" id="ARBA00023004"/>
    </source>
</evidence>
<dbReference type="PANTHER" id="PTHR11431">
    <property type="entry name" value="FERRITIN"/>
    <property type="match status" value="1"/>
</dbReference>
<dbReference type="InterPro" id="IPR009040">
    <property type="entry name" value="Ferritin-like_diiron"/>
</dbReference>
<evidence type="ECO:0000256" key="8">
    <source>
        <dbReference type="RuleBase" id="RU361145"/>
    </source>
</evidence>
<comment type="function">
    <text evidence="8">Iron-storage protein.</text>
</comment>
<accession>F4L4M0</accession>
<dbReference type="InterPro" id="IPR009078">
    <property type="entry name" value="Ferritin-like_SF"/>
</dbReference>
<feature type="binding site" evidence="7">
    <location>
        <position position="17"/>
    </location>
    <ligand>
        <name>Fe cation</name>
        <dbReference type="ChEBI" id="CHEBI:24875"/>
        <label>1</label>
    </ligand>
</feature>
<keyword evidence="4 10" id="KW-0560">Oxidoreductase</keyword>
<dbReference type="FunFam" id="1.20.1260.10:FF:000001">
    <property type="entry name" value="Non-heme ferritin"/>
    <property type="match status" value="1"/>
</dbReference>
<comment type="catalytic activity">
    <reaction evidence="8">
        <text>4 Fe(2+) + O2 + 6 H2O = 4 iron(III) oxide-hydroxide + 12 H(+)</text>
        <dbReference type="Rhea" id="RHEA:11972"/>
        <dbReference type="ChEBI" id="CHEBI:15377"/>
        <dbReference type="ChEBI" id="CHEBI:15378"/>
        <dbReference type="ChEBI" id="CHEBI:15379"/>
        <dbReference type="ChEBI" id="CHEBI:29033"/>
        <dbReference type="ChEBI" id="CHEBI:78619"/>
        <dbReference type="EC" id="1.16.3.2"/>
    </reaction>
</comment>
<evidence type="ECO:0000259" key="9">
    <source>
        <dbReference type="PROSITE" id="PS50905"/>
    </source>
</evidence>
<dbReference type="SUPFAM" id="SSF47240">
    <property type="entry name" value="Ferritin-like"/>
    <property type="match status" value="1"/>
</dbReference>
<dbReference type="PANTHER" id="PTHR11431:SF127">
    <property type="entry name" value="BACTERIAL NON-HEME FERRITIN"/>
    <property type="match status" value="1"/>
</dbReference>
<organism evidence="10 11">
    <name type="scientific">Haliscomenobacter hydrossis (strain ATCC 27775 / DSM 1100 / LMG 10767 / O)</name>
    <dbReference type="NCBI Taxonomy" id="760192"/>
    <lineage>
        <taxon>Bacteria</taxon>
        <taxon>Pseudomonadati</taxon>
        <taxon>Bacteroidota</taxon>
        <taxon>Saprospiria</taxon>
        <taxon>Saprospirales</taxon>
        <taxon>Haliscomenobacteraceae</taxon>
        <taxon>Haliscomenobacter</taxon>
    </lineage>
</organism>
<name>F4L4M0_HALH1</name>
<evidence type="ECO:0000256" key="4">
    <source>
        <dbReference type="ARBA" id="ARBA00023002"/>
    </source>
</evidence>
<dbReference type="RefSeq" id="WP_013766559.1">
    <property type="nucleotide sequence ID" value="NC_015510.1"/>
</dbReference>
<reference key="2">
    <citation type="submission" date="2011-04" db="EMBL/GenBank/DDBJ databases">
        <title>Complete sequence of chromosome of Haliscomenobacter hydrossis DSM 1100.</title>
        <authorList>
            <consortium name="US DOE Joint Genome Institute (JGI-PGF)"/>
            <person name="Lucas S."/>
            <person name="Han J."/>
            <person name="Lapidus A."/>
            <person name="Bruce D."/>
            <person name="Goodwin L."/>
            <person name="Pitluck S."/>
            <person name="Peters L."/>
            <person name="Kyrpides N."/>
            <person name="Mavromatis K."/>
            <person name="Ivanova N."/>
            <person name="Ovchinnikova G."/>
            <person name="Pagani I."/>
            <person name="Daligault H."/>
            <person name="Detter J.C."/>
            <person name="Han C."/>
            <person name="Land M."/>
            <person name="Hauser L."/>
            <person name="Markowitz V."/>
            <person name="Cheng J.-F."/>
            <person name="Hugenholtz P."/>
            <person name="Woyke T."/>
            <person name="Wu D."/>
            <person name="Verbarg S."/>
            <person name="Frueling A."/>
            <person name="Brambilla E."/>
            <person name="Klenk H.-P."/>
            <person name="Eisen J.A."/>
        </authorList>
    </citation>
    <scope>NUCLEOTIDE SEQUENCE</scope>
    <source>
        <strain>DSM 1100</strain>
    </source>
</reference>
<feature type="binding site" evidence="7">
    <location>
        <position position="53"/>
    </location>
    <ligand>
        <name>Fe cation</name>
        <dbReference type="ChEBI" id="CHEBI:24875"/>
        <label>1</label>
    </ligand>
</feature>
<dbReference type="EC" id="1.16.3.2" evidence="8"/>
<keyword evidence="11" id="KW-1185">Reference proteome</keyword>
<dbReference type="AlphaFoldDB" id="F4L4M0"/>
<keyword evidence="8" id="KW-0963">Cytoplasm</keyword>
<evidence type="ECO:0000313" key="10">
    <source>
        <dbReference type="EMBL" id="AEE52021.1"/>
    </source>
</evidence>
<reference evidence="10 11" key="1">
    <citation type="journal article" date="2011" name="Stand. Genomic Sci.">
        <title>Complete genome sequence of Haliscomenobacter hydrossis type strain (O).</title>
        <authorList>
            <consortium name="US DOE Joint Genome Institute (JGI-PGF)"/>
            <person name="Daligault H."/>
            <person name="Lapidus A."/>
            <person name="Zeytun A."/>
            <person name="Nolan M."/>
            <person name="Lucas S."/>
            <person name="Del Rio T.G."/>
            <person name="Tice H."/>
            <person name="Cheng J.F."/>
            <person name="Tapia R."/>
            <person name="Han C."/>
            <person name="Goodwin L."/>
            <person name="Pitluck S."/>
            <person name="Liolios K."/>
            <person name="Pagani I."/>
            <person name="Ivanova N."/>
            <person name="Huntemann M."/>
            <person name="Mavromatis K."/>
            <person name="Mikhailova N."/>
            <person name="Pati A."/>
            <person name="Chen A."/>
            <person name="Palaniappan K."/>
            <person name="Land M."/>
            <person name="Hauser L."/>
            <person name="Brambilla E.M."/>
            <person name="Rohde M."/>
            <person name="Verbarg S."/>
            <person name="Goker M."/>
            <person name="Bristow J."/>
            <person name="Eisen J.A."/>
            <person name="Markowitz V."/>
            <person name="Hugenholtz P."/>
            <person name="Kyrpides N.C."/>
            <person name="Klenk H.P."/>
            <person name="Woyke T."/>
        </authorList>
    </citation>
    <scope>NUCLEOTIDE SEQUENCE [LARGE SCALE GENOMIC DNA]</scope>
    <source>
        <strain evidence="11">ATCC 27775 / DSM 1100 / LMG 10767 / O</strain>
    </source>
</reference>
<dbReference type="GO" id="GO:0005829">
    <property type="term" value="C:cytosol"/>
    <property type="evidence" value="ECO:0007669"/>
    <property type="project" value="TreeGrafter"/>
</dbReference>
<proteinExistence type="inferred from homology"/>
<dbReference type="OrthoDB" id="9801481at2"/>
<dbReference type="InterPro" id="IPR008331">
    <property type="entry name" value="Ferritin_DPS_dom"/>
</dbReference>
<keyword evidence="2 8" id="KW-0409">Iron storage</keyword>
<protein>
    <recommendedName>
        <fullName evidence="8">Ferritin</fullName>
        <ecNumber evidence="8">1.16.3.2</ecNumber>
    </recommendedName>
</protein>
<dbReference type="GO" id="GO:0042802">
    <property type="term" value="F:identical protein binding"/>
    <property type="evidence" value="ECO:0007669"/>
    <property type="project" value="UniProtKB-ARBA"/>
</dbReference>
<sequence length="175" mass="20114">MISKKIESALNEQIALEAYASFLYLAMASWCNREGLDGCASFMHRQSDEERAHMLRIYTYLAETDGFALTPAIAQPPHEYDSVQAMFEKVYAHEQKVTQSINDLLSLSYAENDHSTLNFLQWYVEEQREEEALMRNILNKIRLIGSGGQSLYYIDKEVDKLNKTAIAQESTEEEN</sequence>
<dbReference type="HOGENOM" id="CLU_065681_1_0_10"/>
<feature type="binding site" evidence="7">
    <location>
        <position position="50"/>
    </location>
    <ligand>
        <name>Fe cation</name>
        <dbReference type="ChEBI" id="CHEBI:24875"/>
        <label>1</label>
    </ligand>
</feature>
<evidence type="ECO:0000313" key="11">
    <source>
        <dbReference type="Proteomes" id="UP000008461"/>
    </source>
</evidence>
<dbReference type="Gene3D" id="1.20.1260.10">
    <property type="match status" value="1"/>
</dbReference>
<comment type="similarity">
    <text evidence="1 8">Belongs to the ferritin family. Prokaryotic subfamily.</text>
</comment>
<dbReference type="Proteomes" id="UP000008461">
    <property type="component" value="Chromosome"/>
</dbReference>
<dbReference type="PROSITE" id="PS50905">
    <property type="entry name" value="FERRITIN_LIKE"/>
    <property type="match status" value="1"/>
</dbReference>
<evidence type="ECO:0000256" key="3">
    <source>
        <dbReference type="ARBA" id="ARBA00022723"/>
    </source>
</evidence>
<gene>
    <name evidence="10" type="ordered locus">Halhy_4175</name>
</gene>